<comment type="similarity">
    <text evidence="2 6">Belongs to the YIP1 family.</text>
</comment>
<gene>
    <name evidence="9" type="ORF">BpHYR1_012818</name>
</gene>
<keyword evidence="3 6" id="KW-0812">Transmembrane</keyword>
<evidence type="ECO:0000256" key="4">
    <source>
        <dbReference type="ARBA" id="ARBA00022989"/>
    </source>
</evidence>
<dbReference type="GO" id="GO:0031267">
    <property type="term" value="F:small GTPase binding"/>
    <property type="evidence" value="ECO:0007669"/>
    <property type="project" value="InterPro"/>
</dbReference>
<feature type="transmembrane region" description="Helical" evidence="6">
    <location>
        <begin position="142"/>
        <end position="159"/>
    </location>
</feature>
<proteinExistence type="inferred from homology"/>
<feature type="transmembrane region" description="Helical" evidence="6">
    <location>
        <begin position="98"/>
        <end position="122"/>
    </location>
</feature>
<dbReference type="PANTHER" id="PTHR12822:SF2">
    <property type="entry name" value="PROTEIN YIPF"/>
    <property type="match status" value="1"/>
</dbReference>
<keyword evidence="4 6" id="KW-1133">Transmembrane helix</keyword>
<comment type="subcellular location">
    <subcellularLocation>
        <location evidence="6">Golgi apparatus membrane</location>
        <topology evidence="6">Multi-pass membrane protein</topology>
    </subcellularLocation>
    <subcellularLocation>
        <location evidence="1">Membrane</location>
        <topology evidence="1">Multi-pass membrane protein</topology>
    </subcellularLocation>
</comment>
<keyword evidence="5 6" id="KW-0472">Membrane</keyword>
<feature type="transmembrane region" description="Helical" evidence="6">
    <location>
        <begin position="231"/>
        <end position="255"/>
    </location>
</feature>
<dbReference type="Proteomes" id="UP000276133">
    <property type="component" value="Unassembled WGS sequence"/>
</dbReference>
<evidence type="ECO:0000256" key="3">
    <source>
        <dbReference type="ARBA" id="ARBA00022692"/>
    </source>
</evidence>
<evidence type="ECO:0000313" key="10">
    <source>
        <dbReference type="Proteomes" id="UP000276133"/>
    </source>
</evidence>
<dbReference type="Pfam" id="PF04893">
    <property type="entry name" value="Yip1"/>
    <property type="match status" value="1"/>
</dbReference>
<dbReference type="AlphaFoldDB" id="A0A3M7SKA5"/>
<protein>
    <recommendedName>
        <fullName evidence="6">Protein YIPF</fullName>
    </recommendedName>
</protein>
<dbReference type="OrthoDB" id="10256463at2759"/>
<accession>A0A3M7SKA5</accession>
<dbReference type="PANTHER" id="PTHR12822">
    <property type="entry name" value="PROTEIN YIPF"/>
    <property type="match status" value="1"/>
</dbReference>
<evidence type="ECO:0000313" key="9">
    <source>
        <dbReference type="EMBL" id="RNA35948.1"/>
    </source>
</evidence>
<dbReference type="EMBL" id="REGN01001268">
    <property type="protein sequence ID" value="RNA35948.1"/>
    <property type="molecule type" value="Genomic_DNA"/>
</dbReference>
<dbReference type="STRING" id="10195.A0A3M7SKA5"/>
<evidence type="ECO:0000256" key="1">
    <source>
        <dbReference type="ARBA" id="ARBA00004141"/>
    </source>
</evidence>
<evidence type="ECO:0000259" key="8">
    <source>
        <dbReference type="Pfam" id="PF04893"/>
    </source>
</evidence>
<reference evidence="9 10" key="1">
    <citation type="journal article" date="2018" name="Sci. Rep.">
        <title>Genomic signatures of local adaptation to the degree of environmental predictability in rotifers.</title>
        <authorList>
            <person name="Franch-Gras L."/>
            <person name="Hahn C."/>
            <person name="Garcia-Roger E.M."/>
            <person name="Carmona M.J."/>
            <person name="Serra M."/>
            <person name="Gomez A."/>
        </authorList>
    </citation>
    <scope>NUCLEOTIDE SEQUENCE [LARGE SCALE GENOMIC DNA]</scope>
    <source>
        <strain evidence="9">HYR1</strain>
    </source>
</reference>
<dbReference type="InterPro" id="IPR039765">
    <property type="entry name" value="Yip5/YIPF1/YIPF2"/>
</dbReference>
<evidence type="ECO:0000256" key="7">
    <source>
        <dbReference type="SAM" id="MobiDB-lite"/>
    </source>
</evidence>
<name>A0A3M7SKA5_BRAPC</name>
<evidence type="ECO:0000256" key="6">
    <source>
        <dbReference type="RuleBase" id="RU361264"/>
    </source>
</evidence>
<dbReference type="InterPro" id="IPR006977">
    <property type="entry name" value="Yip1_dom"/>
</dbReference>
<dbReference type="GO" id="GO:0016192">
    <property type="term" value="P:vesicle-mediated transport"/>
    <property type="evidence" value="ECO:0007669"/>
    <property type="project" value="InterPro"/>
</dbReference>
<dbReference type="GO" id="GO:0000139">
    <property type="term" value="C:Golgi membrane"/>
    <property type="evidence" value="ECO:0007669"/>
    <property type="project" value="UniProtKB-SubCell"/>
</dbReference>
<organism evidence="9 10">
    <name type="scientific">Brachionus plicatilis</name>
    <name type="common">Marine rotifer</name>
    <name type="synonym">Brachionus muelleri</name>
    <dbReference type="NCBI Taxonomy" id="10195"/>
    <lineage>
        <taxon>Eukaryota</taxon>
        <taxon>Metazoa</taxon>
        <taxon>Spiralia</taxon>
        <taxon>Gnathifera</taxon>
        <taxon>Rotifera</taxon>
        <taxon>Eurotatoria</taxon>
        <taxon>Monogononta</taxon>
        <taxon>Pseudotrocha</taxon>
        <taxon>Ploima</taxon>
        <taxon>Brachionidae</taxon>
        <taxon>Brachionus</taxon>
    </lineage>
</organism>
<feature type="transmembrane region" description="Helical" evidence="6">
    <location>
        <begin position="200"/>
        <end position="219"/>
    </location>
</feature>
<evidence type="ECO:0000256" key="2">
    <source>
        <dbReference type="ARBA" id="ARBA00010596"/>
    </source>
</evidence>
<feature type="domain" description="Yip1" evidence="8">
    <location>
        <begin position="91"/>
        <end position="246"/>
    </location>
</feature>
<feature type="region of interest" description="Disordered" evidence="7">
    <location>
        <begin position="1"/>
        <end position="31"/>
    </location>
</feature>
<comment type="caution">
    <text evidence="9">The sequence shown here is derived from an EMBL/GenBank/DDBJ whole genome shotgun (WGS) entry which is preliminary data.</text>
</comment>
<feature type="transmembrane region" description="Helical" evidence="6">
    <location>
        <begin position="171"/>
        <end position="194"/>
    </location>
</feature>
<sequence>MNNIQLSNDGSGQTHIFTSFPETHQDQPNYQNIDSEQTTSFLDENASTEKTYSIWQIEYYQKYFNINTTDFISRIIGSMVPSFGQNSLLNKIRPNPDLYGPFWITTTLICTIAIGGNIVSFIQNFGQNYTWQTDFHKVTSSAFTIVSYSVIIPAILYVIMRSRQARTEMEFIEILCIYGYSLAIYVPVSLLWLINVSLMQWILVIVAITLSGSVLFLTFWPAISQDQNRNIALSVMSVILILNALLGIGFMLFFFHYPSPGNKESITSSVAAITANNTRV</sequence>
<keyword evidence="10" id="KW-1185">Reference proteome</keyword>
<evidence type="ECO:0000256" key="5">
    <source>
        <dbReference type="ARBA" id="ARBA00023136"/>
    </source>
</evidence>